<dbReference type="GO" id="GO:0004177">
    <property type="term" value="F:aminopeptidase activity"/>
    <property type="evidence" value="ECO:0007669"/>
    <property type="project" value="UniProtKB-KW"/>
</dbReference>
<dbReference type="InterPro" id="IPR051543">
    <property type="entry name" value="Serine_Peptidase_S9A"/>
</dbReference>
<evidence type="ECO:0000313" key="8">
    <source>
        <dbReference type="EMBL" id="RIH81629.1"/>
    </source>
</evidence>
<dbReference type="Pfam" id="PF00326">
    <property type="entry name" value="Peptidase_S9"/>
    <property type="match status" value="1"/>
</dbReference>
<keyword evidence="4" id="KW-0720">Serine protease</keyword>
<dbReference type="GO" id="GO:0004252">
    <property type="term" value="F:serine-type endopeptidase activity"/>
    <property type="evidence" value="ECO:0007669"/>
    <property type="project" value="InterPro"/>
</dbReference>
<dbReference type="EC" id="3.4.14.-" evidence="8"/>
<evidence type="ECO:0000256" key="1">
    <source>
        <dbReference type="ARBA" id="ARBA00005228"/>
    </source>
</evidence>
<feature type="domain" description="Peptidase S9 prolyl oligopeptidase catalytic" evidence="6">
    <location>
        <begin position="467"/>
        <end position="682"/>
    </location>
</feature>
<dbReference type="Proteomes" id="UP000265715">
    <property type="component" value="Unassembled WGS sequence"/>
</dbReference>
<reference evidence="8 9" key="1">
    <citation type="submission" date="2018-08" db="EMBL/GenBank/DDBJ databases">
        <title>Meiothermus terrae DSM 26712 genome sequencing project.</title>
        <authorList>
            <person name="Da Costa M.S."/>
            <person name="Albuquerque L."/>
            <person name="Raposo P."/>
            <person name="Froufe H.J.C."/>
            <person name="Barroso C.S."/>
            <person name="Egas C."/>
        </authorList>
    </citation>
    <scope>NUCLEOTIDE SEQUENCE [LARGE SCALE GENOMIC DNA]</scope>
    <source>
        <strain evidence="8 9">DSM 26712</strain>
    </source>
</reference>
<evidence type="ECO:0000256" key="3">
    <source>
        <dbReference type="ARBA" id="ARBA00022801"/>
    </source>
</evidence>
<evidence type="ECO:0000256" key="2">
    <source>
        <dbReference type="ARBA" id="ARBA00022670"/>
    </source>
</evidence>
<evidence type="ECO:0000313" key="9">
    <source>
        <dbReference type="Proteomes" id="UP000265715"/>
    </source>
</evidence>
<comment type="similarity">
    <text evidence="1">Belongs to the peptidase S9A family.</text>
</comment>
<feature type="region of interest" description="Disordered" evidence="5">
    <location>
        <begin position="1"/>
        <end position="24"/>
    </location>
</feature>
<dbReference type="InterPro" id="IPR023302">
    <property type="entry name" value="Pept_S9A_N"/>
</dbReference>
<dbReference type="SUPFAM" id="SSF53474">
    <property type="entry name" value="alpha/beta-Hydrolases"/>
    <property type="match status" value="1"/>
</dbReference>
<gene>
    <name evidence="8" type="primary">dapb1_2</name>
    <name evidence="8" type="ORF">Mterra_03044</name>
</gene>
<dbReference type="Gene3D" id="2.130.10.120">
    <property type="entry name" value="Prolyl oligopeptidase, N-terminal domain"/>
    <property type="match status" value="1"/>
</dbReference>
<dbReference type="RefSeq" id="WP_119316003.1">
    <property type="nucleotide sequence ID" value="NZ_QXDL01000159.1"/>
</dbReference>
<evidence type="ECO:0000256" key="5">
    <source>
        <dbReference type="SAM" id="MobiDB-lite"/>
    </source>
</evidence>
<dbReference type="AlphaFoldDB" id="A0A399EEQ4"/>
<dbReference type="InterPro" id="IPR002470">
    <property type="entry name" value="Peptidase_S9A"/>
</dbReference>
<dbReference type="FunFam" id="3.40.50.1820:FF:000005">
    <property type="entry name" value="Prolyl endopeptidase"/>
    <property type="match status" value="1"/>
</dbReference>
<keyword evidence="9" id="KW-1185">Reference proteome</keyword>
<name>A0A399EEQ4_9DEIN</name>
<keyword evidence="8" id="KW-0031">Aminopeptidase</keyword>
<dbReference type="Gene3D" id="3.40.50.1820">
    <property type="entry name" value="alpha/beta hydrolase"/>
    <property type="match status" value="1"/>
</dbReference>
<dbReference type="GO" id="GO:0006508">
    <property type="term" value="P:proteolysis"/>
    <property type="evidence" value="ECO:0007669"/>
    <property type="project" value="UniProtKB-KW"/>
</dbReference>
<evidence type="ECO:0000256" key="4">
    <source>
        <dbReference type="ARBA" id="ARBA00022825"/>
    </source>
</evidence>
<accession>A0A399EEQ4</accession>
<dbReference type="PRINTS" id="PR00862">
    <property type="entry name" value="PROLIGOPTASE"/>
</dbReference>
<keyword evidence="2" id="KW-0645">Protease</keyword>
<dbReference type="OrthoDB" id="9801421at2"/>
<dbReference type="InterPro" id="IPR029058">
    <property type="entry name" value="AB_hydrolase_fold"/>
</dbReference>
<evidence type="ECO:0000259" key="7">
    <source>
        <dbReference type="Pfam" id="PF02897"/>
    </source>
</evidence>
<dbReference type="Pfam" id="PF02897">
    <property type="entry name" value="Peptidase_S9_N"/>
    <property type="match status" value="1"/>
</dbReference>
<proteinExistence type="inferred from homology"/>
<dbReference type="PANTHER" id="PTHR11757">
    <property type="entry name" value="PROTEASE FAMILY S9A OLIGOPEPTIDASE"/>
    <property type="match status" value="1"/>
</dbReference>
<evidence type="ECO:0000259" key="6">
    <source>
        <dbReference type="Pfam" id="PF00326"/>
    </source>
</evidence>
<organism evidence="8 9">
    <name type="scientific">Calidithermus terrae</name>
    <dbReference type="NCBI Taxonomy" id="1408545"/>
    <lineage>
        <taxon>Bacteria</taxon>
        <taxon>Thermotogati</taxon>
        <taxon>Deinococcota</taxon>
        <taxon>Deinococci</taxon>
        <taxon>Thermales</taxon>
        <taxon>Thermaceae</taxon>
        <taxon>Calidithermus</taxon>
    </lineage>
</organism>
<dbReference type="SUPFAM" id="SSF50993">
    <property type="entry name" value="Peptidase/esterase 'gauge' domain"/>
    <property type="match status" value="1"/>
</dbReference>
<dbReference type="EMBL" id="QXDL01000159">
    <property type="protein sequence ID" value="RIH81629.1"/>
    <property type="molecule type" value="Genomic_DNA"/>
</dbReference>
<dbReference type="PANTHER" id="PTHR11757:SF19">
    <property type="entry name" value="PROLYL ENDOPEPTIDASE-LIKE"/>
    <property type="match status" value="1"/>
</dbReference>
<feature type="domain" description="Peptidase S9A N-terminal" evidence="7">
    <location>
        <begin position="7"/>
        <end position="409"/>
    </location>
</feature>
<sequence>MSEIKPPTAKRIPHPHTAHGDTRSDDYYWLNDRENPEVIAHLEAENAYLEAVMGPLEPFREQLYREMLGRIQQTDLEVPVQHGPYFYYARTEEGKQYRIHCRKRAASRGELEAAPEEVILDLNALAEGKSYLSVSVLKPSPDHRLLAYLQNEDGSDRYTLYVKDLQTGELLPDRVEDVYLHQSLEWDATGEYLFFTRVDETQRPCYLYRHRLGSPEQTLLYQEPDETFRLRLYKSASGRFLFAASTSTLTDEVRYLEALQPEGEWHVFTPRQRGVKYSLEHQGQHFLLLTNQDALNFKLLSAPLLSPSPDHWHEMLPHDPGVYLQGVLPFAHHLLVYGRQGGSTQVWVWDLIHGTYRRLEWPEPVYTVAPADNREYATDRALVSFQSLVTPRKVLELDLNTLQTTLLKQDEVLGGYDPAEYAQERLWATARDGVRVPVSLVYKRSTALPAPLYLYAYGSYGISIDPTFSPTRLVLLERGVVFAIAHVRGGAEMGRGWYEDGKLLKKKNTFTDFIDCALHLVEEGYTTPERLMAVGGSAGGLLMGAVVNLRPDLFRAVAAHVPFVDVITTMSDPSIPLTTLEYDEWGNPADPEFYAYMKSYSPYDNVEAKAYPHLLVTAGINDPRVGYWEPAKWVARLRELKTDANTLLLKTHMGAGHGGSSGRYDRLKEVALEYAFLLDKVGLRD</sequence>
<protein>
    <submittedName>
        <fullName evidence="8">Dipeptidyl aminopeptidase BI</fullName>
        <ecNumber evidence="8">3.4.14.-</ecNumber>
    </submittedName>
</protein>
<dbReference type="InterPro" id="IPR001375">
    <property type="entry name" value="Peptidase_S9_cat"/>
</dbReference>
<comment type="caution">
    <text evidence="8">The sequence shown here is derived from an EMBL/GenBank/DDBJ whole genome shotgun (WGS) entry which is preliminary data.</text>
</comment>
<keyword evidence="3 8" id="KW-0378">Hydrolase</keyword>